<keyword evidence="6" id="KW-0472">Membrane</keyword>
<dbReference type="PANTHER" id="PTHR30026:SF20">
    <property type="entry name" value="OUTER MEMBRANE PROTEIN TOLC"/>
    <property type="match status" value="1"/>
</dbReference>
<evidence type="ECO:0000256" key="2">
    <source>
        <dbReference type="ARBA" id="ARBA00007613"/>
    </source>
</evidence>
<dbReference type="RefSeq" id="WP_036876116.1">
    <property type="nucleotide sequence ID" value="NZ_KK073873.1"/>
</dbReference>
<dbReference type="Proteomes" id="UP000243438">
    <property type="component" value="Unassembled WGS sequence"/>
</dbReference>
<evidence type="ECO:0000256" key="3">
    <source>
        <dbReference type="ARBA" id="ARBA00022448"/>
    </source>
</evidence>
<name>A0ABN0RUB8_9BACT</name>
<dbReference type="EMBL" id="JFBS01000001">
    <property type="protein sequence ID" value="EXG77830.1"/>
    <property type="molecule type" value="Genomic_DNA"/>
</dbReference>
<organism evidence="9 10">
    <name type="scientific">Xylanibacter oryzae DSM 17970</name>
    <dbReference type="NCBI Taxonomy" id="915438"/>
    <lineage>
        <taxon>Bacteria</taxon>
        <taxon>Pseudomonadati</taxon>
        <taxon>Bacteroidota</taxon>
        <taxon>Bacteroidia</taxon>
        <taxon>Bacteroidales</taxon>
        <taxon>Prevotellaceae</taxon>
        <taxon>Xylanibacter</taxon>
    </lineage>
</organism>
<evidence type="ECO:0000256" key="5">
    <source>
        <dbReference type="ARBA" id="ARBA00022692"/>
    </source>
</evidence>
<keyword evidence="10" id="KW-1185">Reference proteome</keyword>
<comment type="subcellular location">
    <subcellularLocation>
        <location evidence="1">Cell outer membrane</location>
    </subcellularLocation>
</comment>
<comment type="similarity">
    <text evidence="2">Belongs to the outer membrane factor (OMF) (TC 1.B.17) family.</text>
</comment>
<keyword evidence="5" id="KW-0812">Transmembrane</keyword>
<dbReference type="InterPro" id="IPR003423">
    <property type="entry name" value="OMP_efflux"/>
</dbReference>
<dbReference type="PANTHER" id="PTHR30026">
    <property type="entry name" value="OUTER MEMBRANE PROTEIN TOLC"/>
    <property type="match status" value="1"/>
</dbReference>
<feature type="signal peptide" evidence="8">
    <location>
        <begin position="1"/>
        <end position="19"/>
    </location>
</feature>
<evidence type="ECO:0000256" key="6">
    <source>
        <dbReference type="ARBA" id="ARBA00023136"/>
    </source>
</evidence>
<keyword evidence="4" id="KW-1134">Transmembrane beta strand</keyword>
<proteinExistence type="inferred from homology"/>
<dbReference type="Gene3D" id="1.20.1600.10">
    <property type="entry name" value="Outer membrane efflux proteins (OEP)"/>
    <property type="match status" value="1"/>
</dbReference>
<reference evidence="9" key="1">
    <citation type="submission" date="2013-07" db="EMBL/GenBank/DDBJ databases">
        <authorList>
            <consortium name="DOE Joint Genome Institute"/>
            <person name="Anderson I."/>
            <person name="Huntemann M."/>
            <person name="Han J."/>
            <person name="Chen A."/>
            <person name="Kyrpides N."/>
            <person name="Mavromatis K."/>
            <person name="Markowitz V."/>
            <person name="Palaniappan K."/>
            <person name="Ivanova N."/>
            <person name="Schaumberg A."/>
            <person name="Pati A."/>
            <person name="Liolios K."/>
            <person name="Nordberg H.P."/>
            <person name="Cantor M.N."/>
            <person name="Hua S.X."/>
            <person name="Woyke T."/>
        </authorList>
    </citation>
    <scope>NUCLEOTIDE SEQUENCE [LARGE SCALE GENOMIC DNA]</scope>
    <source>
        <strain evidence="9">DSM 17970</strain>
    </source>
</reference>
<evidence type="ECO:0000256" key="1">
    <source>
        <dbReference type="ARBA" id="ARBA00004442"/>
    </source>
</evidence>
<evidence type="ECO:0000313" key="10">
    <source>
        <dbReference type="Proteomes" id="UP000243438"/>
    </source>
</evidence>
<keyword evidence="3" id="KW-0813">Transport</keyword>
<evidence type="ECO:0000256" key="8">
    <source>
        <dbReference type="SAM" id="SignalP"/>
    </source>
</evidence>
<evidence type="ECO:0000256" key="7">
    <source>
        <dbReference type="ARBA" id="ARBA00023237"/>
    </source>
</evidence>
<dbReference type="SUPFAM" id="SSF56954">
    <property type="entry name" value="Outer membrane efflux proteins (OEP)"/>
    <property type="match status" value="1"/>
</dbReference>
<accession>A0ABN0RUB8</accession>
<feature type="chain" id="PRO_5047121639" evidence="8">
    <location>
        <begin position="20"/>
        <end position="412"/>
    </location>
</feature>
<comment type="caution">
    <text evidence="9">The sequence shown here is derived from an EMBL/GenBank/DDBJ whole genome shotgun (WGS) entry which is preliminary data.</text>
</comment>
<dbReference type="InterPro" id="IPR051906">
    <property type="entry name" value="TolC-like"/>
</dbReference>
<protein>
    <submittedName>
        <fullName evidence="9">Outer membrane protein</fullName>
    </submittedName>
</protein>
<keyword evidence="7" id="KW-0998">Cell outer membrane</keyword>
<evidence type="ECO:0000256" key="4">
    <source>
        <dbReference type="ARBA" id="ARBA00022452"/>
    </source>
</evidence>
<sequence>MKRLLFLLAFVQIAIISSAQLTLEKCHQMAHDNYPLIRRYKLVEQSRDFTLSNATTGYLPQIKLGANSIYISDVVDLPANLKSGAFDMGHNMYGVNVQVNQTIYDGGYISSNKRIARAQSEVQNKQLDVNMYDINERIDQIYFGVLIIDEQIKQNMLLQKDLGISSKTIASMIKGGMANQTDADVIKVEEIKAQQQESSLRVSRRTYLSMLATFIGSQIDEKTELERPELVSVSAENHRPELDFYSSQNSLLNAKRKALDVALMPKFSAFAVGLYSHQMTSLVNNAIFGAGITMSWSIGSLYTRKNDIRKLDIEHQQIENDRNTFLFNIQLQNQQYNGNIENLKQQISQDDDIITLRDNIRSKSEKKVQNGTETVNEMLRDINAVSEARQTKANHEIQLLNEVYRLKNLLKN</sequence>
<dbReference type="Pfam" id="PF02321">
    <property type="entry name" value="OEP"/>
    <property type="match status" value="1"/>
</dbReference>
<keyword evidence="8" id="KW-0732">Signal</keyword>
<evidence type="ECO:0000313" key="9">
    <source>
        <dbReference type="EMBL" id="EXG77830.1"/>
    </source>
</evidence>
<gene>
    <name evidence="9" type="ORF">XylorDRAFT_0177</name>
</gene>